<dbReference type="AlphaFoldDB" id="A0A4R2EJ93"/>
<protein>
    <submittedName>
        <fullName evidence="2">Pimeloyl-ACP methyl ester carboxylesterase</fullName>
    </submittedName>
</protein>
<dbReference type="Pfam" id="PF00561">
    <property type="entry name" value="Abhydrolase_1"/>
    <property type="match status" value="1"/>
</dbReference>
<reference evidence="2 3" key="1">
    <citation type="submission" date="2019-03" db="EMBL/GenBank/DDBJ databases">
        <title>Genomic Encyclopedia of Archaeal and Bacterial Type Strains, Phase II (KMG-II): from individual species to whole genera.</title>
        <authorList>
            <person name="Goeker M."/>
        </authorList>
    </citation>
    <scope>NUCLEOTIDE SEQUENCE [LARGE SCALE GENOMIC DNA]</scope>
    <source>
        <strain evidence="2 3">RL-C</strain>
    </source>
</reference>
<keyword evidence="3" id="KW-1185">Reference proteome</keyword>
<evidence type="ECO:0000313" key="2">
    <source>
        <dbReference type="EMBL" id="TCN66444.1"/>
    </source>
</evidence>
<dbReference type="InterPro" id="IPR050266">
    <property type="entry name" value="AB_hydrolase_sf"/>
</dbReference>
<dbReference type="OrthoDB" id="9780932at2"/>
<dbReference type="PRINTS" id="PR00111">
    <property type="entry name" value="ABHYDROLASE"/>
</dbReference>
<dbReference type="PANTHER" id="PTHR43798">
    <property type="entry name" value="MONOACYLGLYCEROL LIPASE"/>
    <property type="match status" value="1"/>
</dbReference>
<gene>
    <name evidence="2" type="ORF">CLV25_10973</name>
</gene>
<dbReference type="InterPro" id="IPR000073">
    <property type="entry name" value="AB_hydrolase_1"/>
</dbReference>
<accession>A0A4R2EJ93</accession>
<feature type="domain" description="AB hydrolase-1" evidence="1">
    <location>
        <begin position="22"/>
        <end position="250"/>
    </location>
</feature>
<dbReference type="SUPFAM" id="SSF53474">
    <property type="entry name" value="alpha/beta-Hydrolases"/>
    <property type="match status" value="1"/>
</dbReference>
<dbReference type="InterPro" id="IPR029058">
    <property type="entry name" value="AB_hydrolase_fold"/>
</dbReference>
<dbReference type="RefSeq" id="WP_131839569.1">
    <property type="nucleotide sequence ID" value="NZ_SLWB01000009.1"/>
</dbReference>
<dbReference type="Gene3D" id="3.40.50.1820">
    <property type="entry name" value="alpha/beta hydrolase"/>
    <property type="match status" value="1"/>
</dbReference>
<dbReference type="Proteomes" id="UP000294830">
    <property type="component" value="Unassembled WGS sequence"/>
</dbReference>
<evidence type="ECO:0000313" key="3">
    <source>
        <dbReference type="Proteomes" id="UP000294830"/>
    </source>
</evidence>
<sequence length="265" mass="29817">MEKFVMFGDTPLFYIDEGRGIPVMLLHGYLESSLVWDDFASNLKRTNRVIRLDLPGHGLSGEHGDVHTMEFMADAVRHVLALANVNKCILVGHSMGGYVTLAFAKKYPELLNGFVLFHSTPNPDSEEKRALRDKEIELLKEDKLELIARTTAPNGFARDNRKRFADFIDECVEMYSVNEKAGVIASLNGMKIREDMNEFVASTTIPHMFVFGMKDFYISWEVAEGLMAKFPKAETLVLENSGHMGFVEEPKKSLEAIVAFAEKCA</sequence>
<evidence type="ECO:0000259" key="1">
    <source>
        <dbReference type="Pfam" id="PF00561"/>
    </source>
</evidence>
<name>A0A4R2EJ93_9BACT</name>
<dbReference type="EMBL" id="SLWB01000009">
    <property type="protein sequence ID" value="TCN66444.1"/>
    <property type="molecule type" value="Genomic_DNA"/>
</dbReference>
<organism evidence="2 3">
    <name type="scientific">Acetobacteroides hydrogenigenes</name>
    <dbReference type="NCBI Taxonomy" id="979970"/>
    <lineage>
        <taxon>Bacteria</taxon>
        <taxon>Pseudomonadati</taxon>
        <taxon>Bacteroidota</taxon>
        <taxon>Bacteroidia</taxon>
        <taxon>Bacteroidales</taxon>
        <taxon>Rikenellaceae</taxon>
        <taxon>Acetobacteroides</taxon>
    </lineage>
</organism>
<comment type="caution">
    <text evidence="2">The sequence shown here is derived from an EMBL/GenBank/DDBJ whole genome shotgun (WGS) entry which is preliminary data.</text>
</comment>
<proteinExistence type="predicted"/>